<dbReference type="GO" id="GO:0035556">
    <property type="term" value="P:intracellular signal transduction"/>
    <property type="evidence" value="ECO:0007669"/>
    <property type="project" value="InterPro"/>
</dbReference>
<comment type="caution">
    <text evidence="3">The sequence shown here is derived from an EMBL/GenBank/DDBJ whole genome shotgun (WGS) entry which is preliminary data.</text>
</comment>
<dbReference type="EMBL" id="QJJU01000001">
    <property type="protein sequence ID" value="PXX12972.1"/>
    <property type="molecule type" value="Genomic_DNA"/>
</dbReference>
<organism evidence="3 4">
    <name type="scientific">Mycolicibacterium moriokaense</name>
    <dbReference type="NCBI Taxonomy" id="39691"/>
    <lineage>
        <taxon>Bacteria</taxon>
        <taxon>Bacillati</taxon>
        <taxon>Actinomycetota</taxon>
        <taxon>Actinomycetes</taxon>
        <taxon>Mycobacteriales</taxon>
        <taxon>Mycobacteriaceae</taxon>
        <taxon>Mycolicibacterium</taxon>
    </lineage>
</organism>
<dbReference type="PROSITE" id="PS50125">
    <property type="entry name" value="GUANYLATE_CYCLASE_2"/>
    <property type="match status" value="1"/>
</dbReference>
<dbReference type="GO" id="GO:0009190">
    <property type="term" value="P:cyclic nucleotide biosynthetic process"/>
    <property type="evidence" value="ECO:0007669"/>
    <property type="project" value="InterPro"/>
</dbReference>
<proteinExistence type="inferred from homology"/>
<keyword evidence="4" id="KW-1185">Reference proteome</keyword>
<dbReference type="AlphaFoldDB" id="A0A318HNE5"/>
<dbReference type="SUPFAM" id="SSF55073">
    <property type="entry name" value="Nucleotide cyclase"/>
    <property type="match status" value="1"/>
</dbReference>
<evidence type="ECO:0000259" key="2">
    <source>
        <dbReference type="PROSITE" id="PS50125"/>
    </source>
</evidence>
<dbReference type="Proteomes" id="UP000247781">
    <property type="component" value="Unassembled WGS sequence"/>
</dbReference>
<evidence type="ECO:0000313" key="4">
    <source>
        <dbReference type="Proteomes" id="UP000247781"/>
    </source>
</evidence>
<evidence type="ECO:0000313" key="3">
    <source>
        <dbReference type="EMBL" id="PXX12972.1"/>
    </source>
</evidence>
<dbReference type="InterPro" id="IPR029787">
    <property type="entry name" value="Nucleotide_cyclase"/>
</dbReference>
<dbReference type="GO" id="GO:0004016">
    <property type="term" value="F:adenylate cyclase activity"/>
    <property type="evidence" value="ECO:0007669"/>
    <property type="project" value="UniProtKB-ARBA"/>
</dbReference>
<reference evidence="3 4" key="2">
    <citation type="submission" date="2018-06" db="EMBL/GenBank/DDBJ databases">
        <title>Sequencing of bacterial isolates from soil warming experiment in Harvard Forest, Massachusetts, USA.</title>
        <authorList>
            <person name="Deangelis K.PhD."/>
        </authorList>
    </citation>
    <scope>NUCLEOTIDE SEQUENCE [LARGE SCALE GENOMIC DNA]</scope>
    <source>
        <strain evidence="3 4">GAS496</strain>
    </source>
</reference>
<dbReference type="CDD" id="cd07302">
    <property type="entry name" value="CHD"/>
    <property type="match status" value="1"/>
</dbReference>
<protein>
    <submittedName>
        <fullName evidence="3">Class 3 adenylate cyclase</fullName>
    </submittedName>
</protein>
<gene>
    <name evidence="3" type="ORF">C8E89_101120</name>
</gene>
<reference evidence="4" key="1">
    <citation type="submission" date="2018-05" db="EMBL/GenBank/DDBJ databases">
        <authorList>
            <person name="Deangelis K."/>
            <person name="Huntemann M."/>
            <person name="Clum A."/>
            <person name="Pillay M."/>
            <person name="Palaniappan K."/>
            <person name="Varghese N."/>
            <person name="Mikhailova N."/>
            <person name="Stamatis D."/>
            <person name="Reddy T."/>
            <person name="Daum C."/>
            <person name="Shapiro N."/>
            <person name="Ivanova N."/>
            <person name="Kyrpides N."/>
            <person name="Woyke T."/>
        </authorList>
    </citation>
    <scope>NUCLEOTIDE SEQUENCE [LARGE SCALE GENOMIC DNA]</scope>
    <source>
        <strain evidence="4">GAS496</strain>
    </source>
</reference>
<dbReference type="PANTHER" id="PTHR43081:SF1">
    <property type="entry name" value="ADENYLATE CYCLASE, TERMINAL-DIFFERENTIATION SPECIFIC"/>
    <property type="match status" value="1"/>
</dbReference>
<dbReference type="PANTHER" id="PTHR43081">
    <property type="entry name" value="ADENYLATE CYCLASE, TERMINAL-DIFFERENTIATION SPECIFIC-RELATED"/>
    <property type="match status" value="1"/>
</dbReference>
<comment type="similarity">
    <text evidence="1">Belongs to the adenylyl cyclase class-3 family.</text>
</comment>
<sequence>MFNEQGADMSIAESRMPSASAPECVSFPRRLRLAPRDFHDHNAEQSLPTGTVTLLMADVEGSTRIWESKPDEMATALITMDRALGDLIPAHNGVRPIEQGEGDSFVVAFTNPSDAVSCALAVQQAGLSPIRLRIGVHTGEILLRDEGNYMGPTINRAARLRDLAHGGQTVLSGTTSDLVGNRLPDQAWLIDFGPQVLRDLPRPERVAQLCHHDLHNDFPPLRTGPTRVC</sequence>
<evidence type="ECO:0000256" key="1">
    <source>
        <dbReference type="ARBA" id="ARBA00005381"/>
    </source>
</evidence>
<accession>A0A318HNE5</accession>
<dbReference type="SMART" id="SM00044">
    <property type="entry name" value="CYCc"/>
    <property type="match status" value="1"/>
</dbReference>
<dbReference type="InterPro" id="IPR001054">
    <property type="entry name" value="A/G_cyclase"/>
</dbReference>
<dbReference type="InterPro" id="IPR050697">
    <property type="entry name" value="Adenylyl/Guanylyl_Cyclase_3/4"/>
</dbReference>
<dbReference type="Pfam" id="PF00211">
    <property type="entry name" value="Guanylate_cyc"/>
    <property type="match status" value="1"/>
</dbReference>
<feature type="domain" description="Guanylate cyclase" evidence="2">
    <location>
        <begin position="53"/>
        <end position="161"/>
    </location>
</feature>
<name>A0A318HNE5_9MYCO</name>
<dbReference type="Gene3D" id="3.30.70.1230">
    <property type="entry name" value="Nucleotide cyclase"/>
    <property type="match status" value="2"/>
</dbReference>